<dbReference type="ExpressionAtlas" id="I3NM45">
    <property type="expression patterns" value="baseline and differential"/>
</dbReference>
<keyword evidence="2" id="KW-0732">Signal</keyword>
<gene>
    <name evidence="3" type="ORF">1C14.1</name>
</gene>
<dbReference type="EMBL" id="HQ435332">
    <property type="protein sequence ID" value="ADP02207.1"/>
    <property type="molecule type" value="Genomic_DNA"/>
</dbReference>
<dbReference type="GO" id="GO:0004623">
    <property type="term" value="F:phospholipase A2 activity"/>
    <property type="evidence" value="ECO:0007669"/>
    <property type="project" value="InterPro"/>
</dbReference>
<feature type="compositionally biased region" description="Low complexity" evidence="1">
    <location>
        <begin position="59"/>
        <end position="95"/>
    </location>
</feature>
<dbReference type="GO" id="GO:0006644">
    <property type="term" value="P:phospholipid metabolic process"/>
    <property type="evidence" value="ECO:0007669"/>
    <property type="project" value="InterPro"/>
</dbReference>
<dbReference type="AlphaFoldDB" id="I3NM45"/>
<evidence type="ECO:0000313" key="3">
    <source>
        <dbReference type="EMBL" id="ADP02207.1"/>
    </source>
</evidence>
<feature type="region of interest" description="Disordered" evidence="1">
    <location>
        <begin position="59"/>
        <end position="99"/>
    </location>
</feature>
<sequence>MAHGRGSSRRLHARLLAVVGLLACAAVAPRSSALNVGLQTLDGDGDGVRRLSCGTASTAASSTAGAPASGRATPSTPAACTTTTASSSRPASDSRSASDDYLSTECNEGLLECLAELRAGTGTFEGNKCMIDEVIDVITVVIEAAVVAGRGLHGTGVVGSDATGGAGDIGARSACGKPPPLRPLRSQMQATAPPAFIIIFVPAGPFFSQVVHVVSASGYEIP</sequence>
<feature type="signal peptide" evidence="2">
    <location>
        <begin position="1"/>
        <end position="33"/>
    </location>
</feature>
<proteinExistence type="predicted"/>
<evidence type="ECO:0008006" key="4">
    <source>
        <dbReference type="Google" id="ProtNLM"/>
    </source>
</evidence>
<dbReference type="InterPro" id="IPR036444">
    <property type="entry name" value="PLipase_A2_dom_sf"/>
</dbReference>
<dbReference type="GO" id="GO:0050482">
    <property type="term" value="P:arachidonate secretion"/>
    <property type="evidence" value="ECO:0007669"/>
    <property type="project" value="InterPro"/>
</dbReference>
<reference evidence="3" key="1">
    <citation type="journal article" date="2012" name="Funct. Integr. Genomics">
        <title>New cis-regulatory elements in the Rht-D1b locus region of wheat.</title>
        <authorList>
            <person name="Duan J."/>
            <person name="Wu J."/>
            <person name="Liu Y."/>
            <person name="Xiao J."/>
            <person name="Zhao G."/>
            <person name="Gu Y."/>
            <person name="Jia J."/>
            <person name="Kong X."/>
        </authorList>
    </citation>
    <scope>NUCLEOTIDE SEQUENCE</scope>
</reference>
<evidence type="ECO:0000256" key="2">
    <source>
        <dbReference type="SAM" id="SignalP"/>
    </source>
</evidence>
<accession>I3NM45</accession>
<organism evidence="3">
    <name type="scientific">Triticum aestivum</name>
    <name type="common">Wheat</name>
    <dbReference type="NCBI Taxonomy" id="4565"/>
    <lineage>
        <taxon>Eukaryota</taxon>
        <taxon>Viridiplantae</taxon>
        <taxon>Streptophyta</taxon>
        <taxon>Embryophyta</taxon>
        <taxon>Tracheophyta</taxon>
        <taxon>Spermatophyta</taxon>
        <taxon>Magnoliopsida</taxon>
        <taxon>Liliopsida</taxon>
        <taxon>Poales</taxon>
        <taxon>Poaceae</taxon>
        <taxon>BOP clade</taxon>
        <taxon>Pooideae</taxon>
        <taxon>Triticodae</taxon>
        <taxon>Triticeae</taxon>
        <taxon>Triticinae</taxon>
        <taxon>Triticum</taxon>
    </lineage>
</organism>
<protein>
    <recommendedName>
        <fullName evidence="4">Pectinesterase inhibitor domain-containing protein</fullName>
    </recommendedName>
</protein>
<feature type="chain" id="PRO_5003678039" description="Pectinesterase inhibitor domain-containing protein" evidence="2">
    <location>
        <begin position="34"/>
        <end position="222"/>
    </location>
</feature>
<evidence type="ECO:0000256" key="1">
    <source>
        <dbReference type="SAM" id="MobiDB-lite"/>
    </source>
</evidence>
<name>I3NM45_WHEAT</name>
<dbReference type="Gene3D" id="1.20.90.10">
    <property type="entry name" value="Phospholipase A2 domain"/>
    <property type="match status" value="1"/>
</dbReference>